<protein>
    <submittedName>
        <fullName evidence="1">Uncharacterized protein</fullName>
    </submittedName>
</protein>
<organism evidence="1">
    <name type="scientific">Faunusvirus sp</name>
    <dbReference type="NCBI Taxonomy" id="2487766"/>
    <lineage>
        <taxon>Viruses</taxon>
        <taxon>Varidnaviria</taxon>
        <taxon>Bamfordvirae</taxon>
        <taxon>Nucleocytoviricota</taxon>
        <taxon>Megaviricetes</taxon>
        <taxon>Imitervirales</taxon>
        <taxon>Mimiviridae</taxon>
    </lineage>
</organism>
<dbReference type="EMBL" id="MK072164">
    <property type="protein sequence ID" value="AYV79650.1"/>
    <property type="molecule type" value="Genomic_DNA"/>
</dbReference>
<proteinExistence type="predicted"/>
<name>A0A3G4ZXS7_9VIRU</name>
<accession>A0A3G4ZXS7</accession>
<reference evidence="1" key="1">
    <citation type="submission" date="2018-10" db="EMBL/GenBank/DDBJ databases">
        <title>Hidden diversity of soil giant viruses.</title>
        <authorList>
            <person name="Schulz F."/>
            <person name="Alteio L."/>
            <person name="Goudeau D."/>
            <person name="Ryan E.M."/>
            <person name="Malmstrom R.R."/>
            <person name="Blanchard J."/>
            <person name="Woyke T."/>
        </authorList>
    </citation>
    <scope>NUCLEOTIDE SEQUENCE</scope>
    <source>
        <strain evidence="1">FNV1</strain>
    </source>
</reference>
<evidence type="ECO:0000313" key="1">
    <source>
        <dbReference type="EMBL" id="AYV79650.1"/>
    </source>
</evidence>
<sequence length="64" mass="7646">MFSLVVVSSVTLALRVYERNKIAIKRAHHENEKWRRIQKNAQIRASKYRQLPSKSYYGYCTMLN</sequence>
<gene>
    <name evidence="1" type="ORF">Faunusvirus33_4</name>
</gene>